<proteinExistence type="predicted"/>
<dbReference type="EMBL" id="CP039353">
    <property type="protein sequence ID" value="QCE07036.1"/>
    <property type="molecule type" value="Genomic_DNA"/>
</dbReference>
<reference evidence="1 2" key="1">
    <citation type="submission" date="2019-04" db="EMBL/GenBank/DDBJ databases">
        <title>An improved genome assembly and genetic linkage map for asparagus bean, Vigna unguiculata ssp. sesquipedialis.</title>
        <authorList>
            <person name="Xia Q."/>
            <person name="Zhang R."/>
            <person name="Dong Y."/>
        </authorList>
    </citation>
    <scope>NUCLEOTIDE SEQUENCE [LARGE SCALE GENOMIC DNA]</scope>
    <source>
        <tissue evidence="1">Leaf</tissue>
    </source>
</reference>
<dbReference type="AlphaFoldDB" id="A0A4D6MZY3"/>
<name>A0A4D6MZY3_VIGUN</name>
<gene>
    <name evidence="1" type="ORF">DEO72_LG9g2051</name>
</gene>
<keyword evidence="2" id="KW-1185">Reference proteome</keyword>
<sequence length="103" mass="11440">MRFEWRDLIRAGLQRTKNVPVLIQRLAVVADRQAITTTSVRVWCKFHLAVKVVSPGGYGRISAWRLAVCVPRQAVWKLLAPSGTCPPLGDLAAVSPSCWIMQV</sequence>
<evidence type="ECO:0000313" key="2">
    <source>
        <dbReference type="Proteomes" id="UP000501690"/>
    </source>
</evidence>
<organism evidence="1 2">
    <name type="scientific">Vigna unguiculata</name>
    <name type="common">Cowpea</name>
    <dbReference type="NCBI Taxonomy" id="3917"/>
    <lineage>
        <taxon>Eukaryota</taxon>
        <taxon>Viridiplantae</taxon>
        <taxon>Streptophyta</taxon>
        <taxon>Embryophyta</taxon>
        <taxon>Tracheophyta</taxon>
        <taxon>Spermatophyta</taxon>
        <taxon>Magnoliopsida</taxon>
        <taxon>eudicotyledons</taxon>
        <taxon>Gunneridae</taxon>
        <taxon>Pentapetalae</taxon>
        <taxon>rosids</taxon>
        <taxon>fabids</taxon>
        <taxon>Fabales</taxon>
        <taxon>Fabaceae</taxon>
        <taxon>Papilionoideae</taxon>
        <taxon>50 kb inversion clade</taxon>
        <taxon>NPAAA clade</taxon>
        <taxon>indigoferoid/millettioid clade</taxon>
        <taxon>Phaseoleae</taxon>
        <taxon>Vigna</taxon>
    </lineage>
</organism>
<evidence type="ECO:0000313" key="1">
    <source>
        <dbReference type="EMBL" id="QCE07036.1"/>
    </source>
</evidence>
<dbReference type="Proteomes" id="UP000501690">
    <property type="component" value="Linkage Group LG9"/>
</dbReference>
<protein>
    <submittedName>
        <fullName evidence="1">Uncharacterized protein</fullName>
    </submittedName>
</protein>
<accession>A0A4D6MZY3</accession>